<dbReference type="InterPro" id="IPR025664">
    <property type="entry name" value="Spore_III_AC/AD"/>
</dbReference>
<dbReference type="NCBIfam" id="TIGR02849">
    <property type="entry name" value="spore_III_AD"/>
    <property type="match status" value="1"/>
</dbReference>
<dbReference type="InterPro" id="IPR014211">
    <property type="entry name" value="Spore_III_AD"/>
</dbReference>
<dbReference type="OrthoDB" id="1682150at2"/>
<dbReference type="RefSeq" id="WP_115772897.1">
    <property type="nucleotide sequence ID" value="NZ_PIOC01000014.1"/>
</dbReference>
<gene>
    <name evidence="2" type="primary">spoIIIAD</name>
    <name evidence="2" type="ORF">CWR48_08925</name>
</gene>
<name>A0A3D8PTW7_9BACI</name>
<evidence type="ECO:0000313" key="3">
    <source>
        <dbReference type="Proteomes" id="UP000257143"/>
    </source>
</evidence>
<feature type="transmembrane region" description="Helical" evidence="1">
    <location>
        <begin position="66"/>
        <end position="85"/>
    </location>
</feature>
<protein>
    <submittedName>
        <fullName evidence="2">Stage III sporulation protein AD</fullName>
    </submittedName>
</protein>
<dbReference type="Proteomes" id="UP000257143">
    <property type="component" value="Unassembled WGS sequence"/>
</dbReference>
<feature type="transmembrane region" description="Helical" evidence="1">
    <location>
        <begin position="106"/>
        <end position="127"/>
    </location>
</feature>
<dbReference type="EMBL" id="PIOC01000014">
    <property type="protein sequence ID" value="RDW19162.1"/>
    <property type="molecule type" value="Genomic_DNA"/>
</dbReference>
<dbReference type="AlphaFoldDB" id="A0A3D8PTW7"/>
<keyword evidence="1" id="KW-1133">Transmembrane helix</keyword>
<comment type="caution">
    <text evidence="2">The sequence shown here is derived from an EMBL/GenBank/DDBJ whole genome shotgun (WGS) entry which is preliminary data.</text>
</comment>
<keyword evidence="1" id="KW-0472">Membrane</keyword>
<evidence type="ECO:0000313" key="2">
    <source>
        <dbReference type="EMBL" id="RDW19162.1"/>
    </source>
</evidence>
<proteinExistence type="predicted"/>
<reference evidence="3" key="1">
    <citation type="submission" date="2017-11" db="EMBL/GenBank/DDBJ databases">
        <authorList>
            <person name="Zhu W."/>
        </authorList>
    </citation>
    <scope>NUCLEOTIDE SEQUENCE [LARGE SCALE GENOMIC DNA]</scope>
    <source>
        <strain evidence="3">CAU 1183</strain>
    </source>
</reference>
<dbReference type="Pfam" id="PF06686">
    <property type="entry name" value="SpoIIIAC"/>
    <property type="match status" value="2"/>
</dbReference>
<organism evidence="2 3">
    <name type="scientific">Oceanobacillus arenosus</name>
    <dbReference type="NCBI Taxonomy" id="1229153"/>
    <lineage>
        <taxon>Bacteria</taxon>
        <taxon>Bacillati</taxon>
        <taxon>Bacillota</taxon>
        <taxon>Bacilli</taxon>
        <taxon>Bacillales</taxon>
        <taxon>Bacillaceae</taxon>
        <taxon>Oceanobacillus</taxon>
    </lineage>
</organism>
<feature type="transmembrane region" description="Helical" evidence="1">
    <location>
        <begin position="6"/>
        <end position="23"/>
    </location>
</feature>
<keyword evidence="3" id="KW-1185">Reference proteome</keyword>
<feature type="transmembrane region" description="Helical" evidence="1">
    <location>
        <begin position="30"/>
        <end position="54"/>
    </location>
</feature>
<sequence length="130" mass="13920">MDILQIVILGIIASILYIILKQINASFAFVLILITGIIIFMSIINQIGVIFQLIQTLGQKANVQGLYLETILKIIGISYIAELGASLTKEAGLGAVAKNIELAGKIFILLLAVPIITAVIEAILSFLPTT</sequence>
<keyword evidence="1" id="KW-0812">Transmembrane</keyword>
<accession>A0A3D8PTW7</accession>
<evidence type="ECO:0000256" key="1">
    <source>
        <dbReference type="SAM" id="Phobius"/>
    </source>
</evidence>